<proteinExistence type="predicted"/>
<evidence type="ECO:0000313" key="2">
    <source>
        <dbReference type="EMBL" id="KAL2466054.1"/>
    </source>
</evidence>
<feature type="compositionally biased region" description="Basic and acidic residues" evidence="1">
    <location>
        <begin position="87"/>
        <end position="96"/>
    </location>
</feature>
<keyword evidence="3" id="KW-1185">Reference proteome</keyword>
<name>A0ABD1PQ65_9LAMI</name>
<comment type="caution">
    <text evidence="2">The sequence shown here is derived from an EMBL/GenBank/DDBJ whole genome shotgun (WGS) entry which is preliminary data.</text>
</comment>
<dbReference type="AlphaFoldDB" id="A0ABD1PQ65"/>
<evidence type="ECO:0000256" key="1">
    <source>
        <dbReference type="SAM" id="MobiDB-lite"/>
    </source>
</evidence>
<organism evidence="2 3">
    <name type="scientific">Abeliophyllum distichum</name>
    <dbReference type="NCBI Taxonomy" id="126358"/>
    <lineage>
        <taxon>Eukaryota</taxon>
        <taxon>Viridiplantae</taxon>
        <taxon>Streptophyta</taxon>
        <taxon>Embryophyta</taxon>
        <taxon>Tracheophyta</taxon>
        <taxon>Spermatophyta</taxon>
        <taxon>Magnoliopsida</taxon>
        <taxon>eudicotyledons</taxon>
        <taxon>Gunneridae</taxon>
        <taxon>Pentapetalae</taxon>
        <taxon>asterids</taxon>
        <taxon>lamiids</taxon>
        <taxon>Lamiales</taxon>
        <taxon>Oleaceae</taxon>
        <taxon>Forsythieae</taxon>
        <taxon>Abeliophyllum</taxon>
    </lineage>
</organism>
<evidence type="ECO:0000313" key="3">
    <source>
        <dbReference type="Proteomes" id="UP001604336"/>
    </source>
</evidence>
<dbReference type="Proteomes" id="UP001604336">
    <property type="component" value="Unassembled WGS sequence"/>
</dbReference>
<evidence type="ECO:0008006" key="4">
    <source>
        <dbReference type="Google" id="ProtNLM"/>
    </source>
</evidence>
<dbReference type="EMBL" id="JBFOLK010000013">
    <property type="protein sequence ID" value="KAL2466054.1"/>
    <property type="molecule type" value="Genomic_DNA"/>
</dbReference>
<reference evidence="3" key="1">
    <citation type="submission" date="2024-07" db="EMBL/GenBank/DDBJ databases">
        <title>Two chromosome-level genome assemblies of Korean endemic species Abeliophyllum distichum and Forsythia ovata (Oleaceae).</title>
        <authorList>
            <person name="Jang H."/>
        </authorList>
    </citation>
    <scope>NUCLEOTIDE SEQUENCE [LARGE SCALE GENOMIC DNA]</scope>
</reference>
<gene>
    <name evidence="2" type="ORF">Adt_41905</name>
</gene>
<protein>
    <recommendedName>
        <fullName evidence="4">UBN2 domain-containing protein</fullName>
    </recommendedName>
</protein>
<dbReference type="Pfam" id="PF14223">
    <property type="entry name" value="Retrotran_gag_2"/>
    <property type="match status" value="1"/>
</dbReference>
<feature type="region of interest" description="Disordered" evidence="1">
    <location>
        <begin position="81"/>
        <end position="115"/>
    </location>
</feature>
<sequence>MKQDEPIVDMITRFTDIINGFKCFDRKFTNGEFVNKILRSLSEDWNSLKMLVLNTKDVNVYLLEELYTTLMTFELNNVKTKEKTRKNKEQMNEPPKRQTALKLTKDEGSSNTSISDDKLDDLVLLVKK</sequence>
<accession>A0ABD1PQ65</accession>